<feature type="chain" id="PRO_5046597718" evidence="6">
    <location>
        <begin position="27"/>
        <end position="319"/>
    </location>
</feature>
<evidence type="ECO:0000259" key="7">
    <source>
        <dbReference type="PROSITE" id="PS50983"/>
    </source>
</evidence>
<organism evidence="8 9">
    <name type="scientific">Tumebacillus lipolyticus</name>
    <dbReference type="NCBI Taxonomy" id="1280370"/>
    <lineage>
        <taxon>Bacteria</taxon>
        <taxon>Bacillati</taxon>
        <taxon>Bacillota</taxon>
        <taxon>Bacilli</taxon>
        <taxon>Bacillales</taxon>
        <taxon>Alicyclobacillaceae</taxon>
        <taxon>Tumebacillus</taxon>
    </lineage>
</organism>
<accession>A0ABW4ZYD1</accession>
<dbReference type="PANTHER" id="PTHR30532:SF10">
    <property type="entry name" value="IRON-UPTAKE SYSTEM-BINDING PROTEIN"/>
    <property type="match status" value="1"/>
</dbReference>
<evidence type="ECO:0000256" key="6">
    <source>
        <dbReference type="SAM" id="SignalP"/>
    </source>
</evidence>
<evidence type="ECO:0000256" key="3">
    <source>
        <dbReference type="ARBA" id="ARBA00022448"/>
    </source>
</evidence>
<dbReference type="Proteomes" id="UP001597343">
    <property type="component" value="Unassembled WGS sequence"/>
</dbReference>
<evidence type="ECO:0000313" key="9">
    <source>
        <dbReference type="Proteomes" id="UP001597343"/>
    </source>
</evidence>
<comment type="similarity">
    <text evidence="2">Belongs to the bacterial solute-binding protein 8 family.</text>
</comment>
<name>A0ABW4ZYD1_9BACL</name>
<reference evidence="9" key="1">
    <citation type="journal article" date="2019" name="Int. J. Syst. Evol. Microbiol.">
        <title>The Global Catalogue of Microorganisms (GCM) 10K type strain sequencing project: providing services to taxonomists for standard genome sequencing and annotation.</title>
        <authorList>
            <consortium name="The Broad Institute Genomics Platform"/>
            <consortium name="The Broad Institute Genome Sequencing Center for Infectious Disease"/>
            <person name="Wu L."/>
            <person name="Ma J."/>
        </authorList>
    </citation>
    <scope>NUCLEOTIDE SEQUENCE [LARGE SCALE GENOMIC DNA]</scope>
    <source>
        <strain evidence="9">CGMCC 1.13574</strain>
    </source>
</reference>
<feature type="coiled-coil region" evidence="5">
    <location>
        <begin position="159"/>
        <end position="186"/>
    </location>
</feature>
<dbReference type="PROSITE" id="PS51257">
    <property type="entry name" value="PROKAR_LIPOPROTEIN"/>
    <property type="match status" value="1"/>
</dbReference>
<dbReference type="Gene3D" id="3.40.50.1980">
    <property type="entry name" value="Nitrogenase molybdenum iron protein domain"/>
    <property type="match status" value="2"/>
</dbReference>
<evidence type="ECO:0000256" key="4">
    <source>
        <dbReference type="ARBA" id="ARBA00022729"/>
    </source>
</evidence>
<keyword evidence="3" id="KW-0813">Transport</keyword>
<dbReference type="InterPro" id="IPR051313">
    <property type="entry name" value="Bact_iron-sidero_bind"/>
</dbReference>
<keyword evidence="5" id="KW-0175">Coiled coil</keyword>
<evidence type="ECO:0000313" key="8">
    <source>
        <dbReference type="EMBL" id="MFD2170461.1"/>
    </source>
</evidence>
<keyword evidence="9" id="KW-1185">Reference proteome</keyword>
<dbReference type="EMBL" id="JBHUIO010000005">
    <property type="protein sequence ID" value="MFD2170461.1"/>
    <property type="molecule type" value="Genomic_DNA"/>
</dbReference>
<gene>
    <name evidence="8" type="ORF">ACFSOY_10650</name>
</gene>
<dbReference type="SUPFAM" id="SSF53807">
    <property type="entry name" value="Helical backbone' metal receptor"/>
    <property type="match status" value="1"/>
</dbReference>
<dbReference type="PANTHER" id="PTHR30532">
    <property type="entry name" value="IRON III DICITRATE-BINDING PERIPLASMIC PROTEIN"/>
    <property type="match status" value="1"/>
</dbReference>
<comment type="caution">
    <text evidence="8">The sequence shown here is derived from an EMBL/GenBank/DDBJ whole genome shotgun (WGS) entry which is preliminary data.</text>
</comment>
<dbReference type="RefSeq" id="WP_386046428.1">
    <property type="nucleotide sequence ID" value="NZ_JBHUIO010000005.1"/>
</dbReference>
<dbReference type="InterPro" id="IPR002491">
    <property type="entry name" value="ABC_transptr_periplasmic_BD"/>
</dbReference>
<evidence type="ECO:0000256" key="2">
    <source>
        <dbReference type="ARBA" id="ARBA00008814"/>
    </source>
</evidence>
<protein>
    <submittedName>
        <fullName evidence="8">ABC transporter substrate-binding protein</fullName>
    </submittedName>
</protein>
<feature type="signal peptide" evidence="6">
    <location>
        <begin position="1"/>
        <end position="26"/>
    </location>
</feature>
<comment type="subcellular location">
    <subcellularLocation>
        <location evidence="1">Cell envelope</location>
    </subcellularLocation>
</comment>
<dbReference type="PROSITE" id="PS50983">
    <property type="entry name" value="FE_B12_PBP"/>
    <property type="match status" value="1"/>
</dbReference>
<dbReference type="Pfam" id="PF01497">
    <property type="entry name" value="Peripla_BP_2"/>
    <property type="match status" value="1"/>
</dbReference>
<keyword evidence="4 6" id="KW-0732">Signal</keyword>
<evidence type="ECO:0000256" key="1">
    <source>
        <dbReference type="ARBA" id="ARBA00004196"/>
    </source>
</evidence>
<evidence type="ECO:0000256" key="5">
    <source>
        <dbReference type="SAM" id="Coils"/>
    </source>
</evidence>
<feature type="domain" description="Fe/B12 periplasmic-binding" evidence="7">
    <location>
        <begin position="60"/>
        <end position="319"/>
    </location>
</feature>
<proteinExistence type="inferred from homology"/>
<sequence length="319" mass="35130">MKKFATSLLMLGAVAMMLVGCGNNSTAPKDTPATEKEEPKTKVVKYLGNEYELPTKTERIVMTGAVEAMEDAILLDVSPVGAISFSGKFPPLFESITKEAKSVGEKTEPNFESILALKPDVILGSSKFKPEVIEQLKKIAPTIPYSHIATDWEANLTLLGELSGKQDQAKKEIDKYKADLEKAKTEFTSKLQDKKVVAARVRTGKIYLYPADVFFNPVLYGDLGLKVPEEVKAVKKQELISVEKFAEMNPDYLFIQFAADENAETPNALKELQNNPILKNINAFKNDKTFVNVIDPLAQGGTAYSKVEFLKAAVSNLSK</sequence>